<proteinExistence type="predicted"/>
<evidence type="ECO:0000256" key="1">
    <source>
        <dbReference type="SAM" id="MobiDB-lite"/>
    </source>
</evidence>
<organism evidence="2">
    <name type="scientific">Arundo donax</name>
    <name type="common">Giant reed</name>
    <name type="synonym">Donax arundinaceus</name>
    <dbReference type="NCBI Taxonomy" id="35708"/>
    <lineage>
        <taxon>Eukaryota</taxon>
        <taxon>Viridiplantae</taxon>
        <taxon>Streptophyta</taxon>
        <taxon>Embryophyta</taxon>
        <taxon>Tracheophyta</taxon>
        <taxon>Spermatophyta</taxon>
        <taxon>Magnoliopsida</taxon>
        <taxon>Liliopsida</taxon>
        <taxon>Poales</taxon>
        <taxon>Poaceae</taxon>
        <taxon>PACMAD clade</taxon>
        <taxon>Arundinoideae</taxon>
        <taxon>Arundineae</taxon>
        <taxon>Arundo</taxon>
    </lineage>
</organism>
<accession>A0A0A9B2N5</accession>
<sequence length="27" mass="3025">MRCNFASTHEEGDVSLEGKVVPQKDTF</sequence>
<reference evidence="2" key="1">
    <citation type="submission" date="2014-09" db="EMBL/GenBank/DDBJ databases">
        <authorList>
            <person name="Magalhaes I.L.F."/>
            <person name="Oliveira U."/>
            <person name="Santos F.R."/>
            <person name="Vidigal T.H.D.A."/>
            <person name="Brescovit A.D."/>
            <person name="Santos A.J."/>
        </authorList>
    </citation>
    <scope>NUCLEOTIDE SEQUENCE</scope>
    <source>
        <tissue evidence="2">Shoot tissue taken approximately 20 cm above the soil surface</tissue>
    </source>
</reference>
<feature type="region of interest" description="Disordered" evidence="1">
    <location>
        <begin position="1"/>
        <end position="27"/>
    </location>
</feature>
<dbReference type="AlphaFoldDB" id="A0A0A9B2N5"/>
<dbReference type="EMBL" id="GBRH01239631">
    <property type="protein sequence ID" value="JAD58264.1"/>
    <property type="molecule type" value="Transcribed_RNA"/>
</dbReference>
<name>A0A0A9B2N5_ARUDO</name>
<evidence type="ECO:0000313" key="2">
    <source>
        <dbReference type="EMBL" id="JAD58264.1"/>
    </source>
</evidence>
<reference evidence="2" key="2">
    <citation type="journal article" date="2015" name="Data Brief">
        <title>Shoot transcriptome of the giant reed, Arundo donax.</title>
        <authorList>
            <person name="Barrero R.A."/>
            <person name="Guerrero F.D."/>
            <person name="Moolhuijzen P."/>
            <person name="Goolsby J.A."/>
            <person name="Tidwell J."/>
            <person name="Bellgard S.E."/>
            <person name="Bellgard M.I."/>
        </authorList>
    </citation>
    <scope>NUCLEOTIDE SEQUENCE</scope>
    <source>
        <tissue evidence="2">Shoot tissue taken approximately 20 cm above the soil surface</tissue>
    </source>
</reference>
<protein>
    <submittedName>
        <fullName evidence="2">Uncharacterized protein</fullName>
    </submittedName>
</protein>